<dbReference type="InterPro" id="IPR016047">
    <property type="entry name" value="M23ase_b-sheet_dom"/>
</dbReference>
<evidence type="ECO:0000256" key="3">
    <source>
        <dbReference type="ARBA" id="ARBA00022670"/>
    </source>
</evidence>
<dbReference type="EMBL" id="JACWUN010000008">
    <property type="protein sequence ID" value="MBD1400647.1"/>
    <property type="molecule type" value="Genomic_DNA"/>
</dbReference>
<dbReference type="GO" id="GO:0030313">
    <property type="term" value="C:cell envelope"/>
    <property type="evidence" value="ECO:0007669"/>
    <property type="project" value="UniProtKB-SubCell"/>
</dbReference>
<evidence type="ECO:0000256" key="6">
    <source>
        <dbReference type="ARBA" id="ARBA00022833"/>
    </source>
</evidence>
<keyword evidence="8" id="KW-0812">Transmembrane</keyword>
<feature type="domain" description="M23ase beta-sheet core" evidence="9">
    <location>
        <begin position="309"/>
        <end position="403"/>
    </location>
</feature>
<gene>
    <name evidence="11" type="ORF">ICT70_08200</name>
</gene>
<dbReference type="SUPFAM" id="SSF51261">
    <property type="entry name" value="Duplicated hybrid motif"/>
    <property type="match status" value="1"/>
</dbReference>
<dbReference type="InterPro" id="IPR011055">
    <property type="entry name" value="Dup_hybrid_motif"/>
</dbReference>
<comment type="cofactor">
    <cofactor evidence="1">
        <name>Zn(2+)</name>
        <dbReference type="ChEBI" id="CHEBI:29105"/>
    </cofactor>
</comment>
<keyword evidence="4" id="KW-0479">Metal-binding</keyword>
<dbReference type="Pfam" id="PF01551">
    <property type="entry name" value="Peptidase_M23"/>
    <property type="match status" value="1"/>
</dbReference>
<dbReference type="GO" id="GO:0004222">
    <property type="term" value="F:metalloendopeptidase activity"/>
    <property type="evidence" value="ECO:0007669"/>
    <property type="project" value="TreeGrafter"/>
</dbReference>
<keyword evidence="5" id="KW-0378">Hydrolase</keyword>
<accession>A0A8J6QY87</accession>
<dbReference type="Proteomes" id="UP000632828">
    <property type="component" value="Unassembled WGS sequence"/>
</dbReference>
<keyword evidence="8" id="KW-0472">Membrane</keyword>
<comment type="caution">
    <text evidence="11">The sequence shown here is derived from an EMBL/GenBank/DDBJ whole genome shotgun (WGS) entry which is preliminary data.</text>
</comment>
<name>A0A8J6QY87_9BACT</name>
<dbReference type="GO" id="GO:0046872">
    <property type="term" value="F:metal ion binding"/>
    <property type="evidence" value="ECO:0007669"/>
    <property type="project" value="UniProtKB-KW"/>
</dbReference>
<evidence type="ECO:0000313" key="11">
    <source>
        <dbReference type="EMBL" id="MBD1400647.1"/>
    </source>
</evidence>
<dbReference type="Gene3D" id="2.70.70.10">
    <property type="entry name" value="Glucose Permease (Domain IIA)"/>
    <property type="match status" value="1"/>
</dbReference>
<evidence type="ECO:0000256" key="1">
    <source>
        <dbReference type="ARBA" id="ARBA00001947"/>
    </source>
</evidence>
<protein>
    <submittedName>
        <fullName evidence="11">Peptidoglycan DD-metalloendopeptidase family protein</fullName>
    </submittedName>
</protein>
<dbReference type="GO" id="GO:0006508">
    <property type="term" value="P:proteolysis"/>
    <property type="evidence" value="ECO:0007669"/>
    <property type="project" value="UniProtKB-KW"/>
</dbReference>
<keyword evidence="8" id="KW-1133">Transmembrane helix</keyword>
<evidence type="ECO:0000256" key="8">
    <source>
        <dbReference type="SAM" id="Phobius"/>
    </source>
</evidence>
<proteinExistence type="predicted"/>
<dbReference type="AlphaFoldDB" id="A0A8J6QY87"/>
<dbReference type="CDD" id="cd12797">
    <property type="entry name" value="M23_peptidase"/>
    <property type="match status" value="1"/>
</dbReference>
<dbReference type="RefSeq" id="WP_191155409.1">
    <property type="nucleotide sequence ID" value="NZ_JACWUN010000008.1"/>
</dbReference>
<evidence type="ECO:0000256" key="4">
    <source>
        <dbReference type="ARBA" id="ARBA00022723"/>
    </source>
</evidence>
<comment type="subcellular location">
    <subcellularLocation>
        <location evidence="2">Cell envelope</location>
    </subcellularLocation>
</comment>
<feature type="transmembrane region" description="Helical" evidence="8">
    <location>
        <begin position="20"/>
        <end position="38"/>
    </location>
</feature>
<evidence type="ECO:0000256" key="5">
    <source>
        <dbReference type="ARBA" id="ARBA00022801"/>
    </source>
</evidence>
<reference evidence="11" key="1">
    <citation type="submission" date="2020-09" db="EMBL/GenBank/DDBJ databases">
        <title>Pelobacter alkaliphilus sp. nov., a novel anaerobic arsenate-reducing bacterium from terrestrial mud volcano.</title>
        <authorList>
            <person name="Khomyakova M.A."/>
            <person name="Merkel A.Y."/>
            <person name="Slobodkin A.I."/>
        </authorList>
    </citation>
    <scope>NUCLEOTIDE SEQUENCE</scope>
    <source>
        <strain evidence="11">M08fum</strain>
    </source>
</reference>
<dbReference type="FunFam" id="2.70.70.10:FF:000002">
    <property type="entry name" value="Murein DD-endopeptidase MepM"/>
    <property type="match status" value="1"/>
</dbReference>
<evidence type="ECO:0000259" key="10">
    <source>
        <dbReference type="Pfam" id="PF19425"/>
    </source>
</evidence>
<sequence>MNASWILSPQERKAIRRKRLLRLGLAAVILVGLLSYFVTIPAQRRNLPAGGDMAAERARDERPDVVAVAVAEPEVPPAPEAVDERVVVHPITNGDTLSTIFDHLGIHSVMYQILAADESLLALDVLRPGQHLTFTFDEDGSRLLSMELFIDPGKQVLYSRFDNNSFGYEEMIHPGQWQQQLLDGEINGSFYLSAIGVGLSEMETANITNLFRDHLNFARDMRAGDRFQVVRSRQFVGEKFTGQSRIEGVRILRRQREHTAFLFEDGNYYDATGESLARAFRRYPMGAQYRISSSFNPARKHPITGQVQPHNGVDFAMPTGTPILATGDGVVTRVMNHPYAGKYVEVQHGSQYLTRYLHLHRILVKRGQTVKRGERIALSGNTGRSTGPHLHFELHVHGRPVNPITAKIPMAASVPKDKRTDFKQLVEQLVAVMENGSHRIAALETSRQ</sequence>
<evidence type="ECO:0000256" key="7">
    <source>
        <dbReference type="ARBA" id="ARBA00023049"/>
    </source>
</evidence>
<dbReference type="Pfam" id="PF19425">
    <property type="entry name" value="Csd3_N2"/>
    <property type="match status" value="1"/>
</dbReference>
<dbReference type="InterPro" id="IPR045834">
    <property type="entry name" value="Csd3_N2"/>
</dbReference>
<keyword evidence="3" id="KW-0645">Protease</keyword>
<evidence type="ECO:0000313" key="12">
    <source>
        <dbReference type="Proteomes" id="UP000632828"/>
    </source>
</evidence>
<evidence type="ECO:0000256" key="2">
    <source>
        <dbReference type="ARBA" id="ARBA00004196"/>
    </source>
</evidence>
<dbReference type="PANTHER" id="PTHR21666:SF292">
    <property type="entry name" value="MUREIN DD-ENDOPEPTIDASE MEPM"/>
    <property type="match status" value="1"/>
</dbReference>
<evidence type="ECO:0000259" key="9">
    <source>
        <dbReference type="Pfam" id="PF01551"/>
    </source>
</evidence>
<organism evidence="11 12">
    <name type="scientific">Pelovirga terrestris</name>
    <dbReference type="NCBI Taxonomy" id="2771352"/>
    <lineage>
        <taxon>Bacteria</taxon>
        <taxon>Pseudomonadati</taxon>
        <taxon>Thermodesulfobacteriota</taxon>
        <taxon>Desulfuromonadia</taxon>
        <taxon>Geobacterales</taxon>
        <taxon>Geobacteraceae</taxon>
        <taxon>Pelovirga</taxon>
    </lineage>
</organism>
<dbReference type="PANTHER" id="PTHR21666">
    <property type="entry name" value="PEPTIDASE-RELATED"/>
    <property type="match status" value="1"/>
</dbReference>
<keyword evidence="6" id="KW-0862">Zinc</keyword>
<keyword evidence="12" id="KW-1185">Reference proteome</keyword>
<dbReference type="InterPro" id="IPR050570">
    <property type="entry name" value="Cell_wall_metabolism_enzyme"/>
</dbReference>
<feature type="domain" description="Csd3-like second N-terminal" evidence="10">
    <location>
        <begin position="175"/>
        <end position="297"/>
    </location>
</feature>
<dbReference type="Gene3D" id="3.10.450.350">
    <property type="match status" value="2"/>
</dbReference>
<keyword evidence="7" id="KW-0482">Metalloprotease</keyword>